<keyword evidence="2" id="KW-1133">Transmembrane helix</keyword>
<dbReference type="AlphaFoldDB" id="A0A1Y2CNP3"/>
<dbReference type="GO" id="GO:0035725">
    <property type="term" value="P:sodium ion transmembrane transport"/>
    <property type="evidence" value="ECO:0007669"/>
    <property type="project" value="TreeGrafter"/>
</dbReference>
<evidence type="ECO:0000313" key="5">
    <source>
        <dbReference type="Proteomes" id="UP000193642"/>
    </source>
</evidence>
<dbReference type="GO" id="GO:0098855">
    <property type="term" value="C:HCN channel complex"/>
    <property type="evidence" value="ECO:0007669"/>
    <property type="project" value="TreeGrafter"/>
</dbReference>
<feature type="coiled-coil region" evidence="1">
    <location>
        <begin position="316"/>
        <end position="359"/>
    </location>
</feature>
<feature type="domain" description="Cyclic nucleotide-binding" evidence="3">
    <location>
        <begin position="123"/>
        <end position="219"/>
    </location>
</feature>
<dbReference type="PROSITE" id="PS50042">
    <property type="entry name" value="CNMP_BINDING_3"/>
    <property type="match status" value="1"/>
</dbReference>
<evidence type="ECO:0000313" key="4">
    <source>
        <dbReference type="EMBL" id="ORY48597.1"/>
    </source>
</evidence>
<dbReference type="InterPro" id="IPR018490">
    <property type="entry name" value="cNMP-bd_dom_sf"/>
</dbReference>
<keyword evidence="2" id="KW-0812">Transmembrane</keyword>
<dbReference type="PANTHER" id="PTHR45689:SF5">
    <property type="entry name" value="I[[H]] CHANNEL, ISOFORM E"/>
    <property type="match status" value="1"/>
</dbReference>
<dbReference type="Pfam" id="PF15104">
    <property type="entry name" value="CFAP141"/>
    <property type="match status" value="1"/>
</dbReference>
<keyword evidence="1" id="KW-0175">Coiled coil</keyword>
<dbReference type="InterPro" id="IPR000595">
    <property type="entry name" value="cNMP-bd_dom"/>
</dbReference>
<feature type="transmembrane region" description="Helical" evidence="2">
    <location>
        <begin position="6"/>
        <end position="32"/>
    </location>
</feature>
<proteinExistence type="predicted"/>
<dbReference type="InterPro" id="IPR051413">
    <property type="entry name" value="K/Na_HCN_channel"/>
</dbReference>
<dbReference type="GO" id="GO:0005249">
    <property type="term" value="F:voltage-gated potassium channel activity"/>
    <property type="evidence" value="ECO:0007669"/>
    <property type="project" value="TreeGrafter"/>
</dbReference>
<dbReference type="Gene3D" id="1.10.287.630">
    <property type="entry name" value="Helix hairpin bin"/>
    <property type="match status" value="1"/>
</dbReference>
<dbReference type="GO" id="GO:0003254">
    <property type="term" value="P:regulation of membrane depolarization"/>
    <property type="evidence" value="ECO:0007669"/>
    <property type="project" value="TreeGrafter"/>
</dbReference>
<name>A0A1Y2CNP3_9FUNG</name>
<dbReference type="EMBL" id="MCGO01000011">
    <property type="protein sequence ID" value="ORY48597.1"/>
    <property type="molecule type" value="Genomic_DNA"/>
</dbReference>
<dbReference type="SMART" id="SM00100">
    <property type="entry name" value="cNMP"/>
    <property type="match status" value="1"/>
</dbReference>
<dbReference type="OrthoDB" id="2122938at2759"/>
<sequence>MTEQVIATLFIIVGASIYAAFLGSISSAAMSLNPSGRLYNQKMEELLDYVEWKKLDEETKDKLISYYEIKYRGKYFEEDSLLSDMNESLRADISLHNTRFLIEKVPFLRREENDGRDEIFFYRLATVLHAHYFIPGDYVTKQGDSGHDMYFILSGKVNVFINGVKVVSLYDGAYIGGMVSTYDKKPTATVQAAMPTVMYRLTHKDFHVVISDFPDMKLRVQKLAMEGQKMVKEAEQNRSNFAKPTAHLQIYQIMEEVKKSQVSIQAEQKYNKRVKEENRLQNQRDLLRRNKVVAFVSSWQDNAIAISIKTELKKIKECTMDEIELANRELMVLRRRDISELLEQDKQVYKAELEKMNLAFHEDRI</sequence>
<dbReference type="SUPFAM" id="SSF51206">
    <property type="entry name" value="cAMP-binding domain-like"/>
    <property type="match status" value="1"/>
</dbReference>
<evidence type="ECO:0000259" key="3">
    <source>
        <dbReference type="PROSITE" id="PS50042"/>
    </source>
</evidence>
<dbReference type="CDD" id="cd00038">
    <property type="entry name" value="CAP_ED"/>
    <property type="match status" value="1"/>
</dbReference>
<accession>A0A1Y2CNP3</accession>
<protein>
    <submittedName>
        <fullName evidence="4">Camp-binding domain-like protein</fullName>
    </submittedName>
</protein>
<evidence type="ECO:0000256" key="2">
    <source>
        <dbReference type="SAM" id="Phobius"/>
    </source>
</evidence>
<keyword evidence="5" id="KW-1185">Reference proteome</keyword>
<keyword evidence="2" id="KW-0472">Membrane</keyword>
<dbReference type="Proteomes" id="UP000193642">
    <property type="component" value="Unassembled WGS sequence"/>
</dbReference>
<dbReference type="Pfam" id="PF00027">
    <property type="entry name" value="cNMP_binding"/>
    <property type="match status" value="1"/>
</dbReference>
<comment type="caution">
    <text evidence="4">The sequence shown here is derived from an EMBL/GenBank/DDBJ whole genome shotgun (WGS) entry which is preliminary data.</text>
</comment>
<dbReference type="PANTHER" id="PTHR45689">
    <property type="entry name" value="I[[H]] CHANNEL, ISOFORM E"/>
    <property type="match status" value="1"/>
</dbReference>
<dbReference type="InterPro" id="IPR029375">
    <property type="entry name" value="CFAP141"/>
</dbReference>
<evidence type="ECO:0000256" key="1">
    <source>
        <dbReference type="SAM" id="Coils"/>
    </source>
</evidence>
<organism evidence="4 5">
    <name type="scientific">Rhizoclosmatium globosum</name>
    <dbReference type="NCBI Taxonomy" id="329046"/>
    <lineage>
        <taxon>Eukaryota</taxon>
        <taxon>Fungi</taxon>
        <taxon>Fungi incertae sedis</taxon>
        <taxon>Chytridiomycota</taxon>
        <taxon>Chytridiomycota incertae sedis</taxon>
        <taxon>Chytridiomycetes</taxon>
        <taxon>Chytridiales</taxon>
        <taxon>Chytriomycetaceae</taxon>
        <taxon>Rhizoclosmatium</taxon>
    </lineage>
</organism>
<dbReference type="InterPro" id="IPR014710">
    <property type="entry name" value="RmlC-like_jellyroll"/>
</dbReference>
<gene>
    <name evidence="4" type="ORF">BCR33DRAFT_782305</name>
</gene>
<reference evidence="4 5" key="1">
    <citation type="submission" date="2016-07" db="EMBL/GenBank/DDBJ databases">
        <title>Pervasive Adenine N6-methylation of Active Genes in Fungi.</title>
        <authorList>
            <consortium name="DOE Joint Genome Institute"/>
            <person name="Mondo S.J."/>
            <person name="Dannebaum R.O."/>
            <person name="Kuo R.C."/>
            <person name="Labutti K."/>
            <person name="Haridas S."/>
            <person name="Kuo A."/>
            <person name="Salamov A."/>
            <person name="Ahrendt S.R."/>
            <person name="Lipzen A."/>
            <person name="Sullivan W."/>
            <person name="Andreopoulos W.B."/>
            <person name="Clum A."/>
            <person name="Lindquist E."/>
            <person name="Daum C."/>
            <person name="Ramamoorthy G.K."/>
            <person name="Gryganskyi A."/>
            <person name="Culley D."/>
            <person name="Magnuson J.K."/>
            <person name="James T.Y."/>
            <person name="O'Malley M.A."/>
            <person name="Stajich J.E."/>
            <person name="Spatafora J.W."/>
            <person name="Visel A."/>
            <person name="Grigoriev I.V."/>
        </authorList>
    </citation>
    <scope>NUCLEOTIDE SEQUENCE [LARGE SCALE GENOMIC DNA]</scope>
    <source>
        <strain evidence="4 5">JEL800</strain>
    </source>
</reference>
<dbReference type="Gene3D" id="2.60.120.10">
    <property type="entry name" value="Jelly Rolls"/>
    <property type="match status" value="1"/>
</dbReference>